<dbReference type="OrthoDB" id="619536at2759"/>
<accession>A0A9P0K8Q2</accession>
<evidence type="ECO:0000313" key="3">
    <source>
        <dbReference type="EMBL" id="CAH1968245.1"/>
    </source>
</evidence>
<dbReference type="InterPro" id="IPR009721">
    <property type="entry name" value="O-acyltransferase_WSD1_C"/>
</dbReference>
<dbReference type="PANTHER" id="PTHR31650:SF1">
    <property type="entry name" value="WAX ESTER SYNTHASE_DIACYLGLYCEROL ACYLTRANSFERASE 4-RELATED"/>
    <property type="match status" value="1"/>
</dbReference>
<evidence type="ECO:0000259" key="2">
    <source>
        <dbReference type="Pfam" id="PF06974"/>
    </source>
</evidence>
<dbReference type="Proteomes" id="UP001152888">
    <property type="component" value="Unassembled WGS sequence"/>
</dbReference>
<evidence type="ECO:0000256" key="1">
    <source>
        <dbReference type="SAM" id="Phobius"/>
    </source>
</evidence>
<dbReference type="EMBL" id="CAKOFQ010006751">
    <property type="protein sequence ID" value="CAH1968245.1"/>
    <property type="molecule type" value="Genomic_DNA"/>
</dbReference>
<protein>
    <recommendedName>
        <fullName evidence="2">O-acyltransferase WSD1 C-terminal domain-containing protein</fullName>
    </recommendedName>
</protein>
<feature type="transmembrane region" description="Helical" evidence="1">
    <location>
        <begin position="31"/>
        <end position="56"/>
    </location>
</feature>
<keyword evidence="1" id="KW-1133">Transmembrane helix</keyword>
<dbReference type="Pfam" id="PF06974">
    <property type="entry name" value="WS_DGAT_C"/>
    <property type="match status" value="1"/>
</dbReference>
<dbReference type="GO" id="GO:0019432">
    <property type="term" value="P:triglyceride biosynthetic process"/>
    <property type="evidence" value="ECO:0007669"/>
    <property type="project" value="TreeGrafter"/>
</dbReference>
<dbReference type="PANTHER" id="PTHR31650">
    <property type="entry name" value="O-ACYLTRANSFERASE (WSD1-LIKE) FAMILY PROTEIN"/>
    <property type="match status" value="1"/>
</dbReference>
<dbReference type="GO" id="GO:0008374">
    <property type="term" value="F:O-acyltransferase activity"/>
    <property type="evidence" value="ECO:0007669"/>
    <property type="project" value="InterPro"/>
</dbReference>
<keyword evidence="4" id="KW-1185">Reference proteome</keyword>
<dbReference type="AlphaFoldDB" id="A0A9P0K8Q2"/>
<name>A0A9P0K8Q2_ACAOB</name>
<comment type="caution">
    <text evidence="3">The sequence shown here is derived from an EMBL/GenBank/DDBJ whole genome shotgun (WGS) entry which is preliminary data.</text>
</comment>
<evidence type="ECO:0000313" key="4">
    <source>
        <dbReference type="Proteomes" id="UP001152888"/>
    </source>
</evidence>
<keyword evidence="1" id="KW-0812">Transmembrane</keyword>
<sequence length="595" mass="67281">MTFAAVLVDKSVKETGPKYVIPPKVATKESLAVLLFLLSLILLTIVAPILLLFIILRTSARVILKLKHGKNYGGLVDSEDVMWKIEDITNPLINILTIQQSKISNPEEYFDYIKQCFNGATSGSNAHKLTSICKFFVGYAYYLDNQLTIDDICNKLTVDNGKNYLVETELKDILGDLAGRPMPKDNLGLFEVLVVQKSLKHVDPDTYQYAVIFRVDHIVADGINLTTFLLQNFADDQEGLKRNLKDLISKFDTSKTKISKKSGWQSIVQTARCIGTFMVHFPIVFANQLFVIDCNCLHGPKLSGKKFAVYSVEEEGEDLMNTVKQIKRKVAGSSFSSVMLTAVSRAVGKHMQKINTPDDCIKLQHQLNFVLSWWVENKLELNLRKCKIVSYTRKINVCEYPYSVDGSVLERCSDRQCEIPDFLSVLITALFSIPSMEKTAVLENNFSMGIMNMPLIKRPETAYCQIGLMEKYWNEMKEKPDFLVNFLMFKHVFGLIPIPILARTLRADKVTMSISNLPGVPKVQVYGGQQLEKLVFFTPHRGTAGMGITIITYDNKFQMGLMIDKVLISSKEEAQKLLDDVLKEIRRMEEELGLS</sequence>
<reference evidence="3" key="1">
    <citation type="submission" date="2022-03" db="EMBL/GenBank/DDBJ databases">
        <authorList>
            <person name="Sayadi A."/>
        </authorList>
    </citation>
    <scope>NUCLEOTIDE SEQUENCE</scope>
</reference>
<proteinExistence type="predicted"/>
<dbReference type="InterPro" id="IPR045034">
    <property type="entry name" value="O-acyltransferase_WSD1-like"/>
</dbReference>
<dbReference type="GO" id="GO:0005886">
    <property type="term" value="C:plasma membrane"/>
    <property type="evidence" value="ECO:0007669"/>
    <property type="project" value="TreeGrafter"/>
</dbReference>
<feature type="domain" description="O-acyltransferase WSD1 C-terminal" evidence="2">
    <location>
        <begin position="444"/>
        <end position="587"/>
    </location>
</feature>
<organism evidence="3 4">
    <name type="scientific">Acanthoscelides obtectus</name>
    <name type="common">Bean weevil</name>
    <name type="synonym">Bruchus obtectus</name>
    <dbReference type="NCBI Taxonomy" id="200917"/>
    <lineage>
        <taxon>Eukaryota</taxon>
        <taxon>Metazoa</taxon>
        <taxon>Ecdysozoa</taxon>
        <taxon>Arthropoda</taxon>
        <taxon>Hexapoda</taxon>
        <taxon>Insecta</taxon>
        <taxon>Pterygota</taxon>
        <taxon>Neoptera</taxon>
        <taxon>Endopterygota</taxon>
        <taxon>Coleoptera</taxon>
        <taxon>Polyphaga</taxon>
        <taxon>Cucujiformia</taxon>
        <taxon>Chrysomeloidea</taxon>
        <taxon>Chrysomelidae</taxon>
        <taxon>Bruchinae</taxon>
        <taxon>Bruchini</taxon>
        <taxon>Acanthoscelides</taxon>
    </lineage>
</organism>
<keyword evidence="1" id="KW-0472">Membrane</keyword>
<gene>
    <name evidence="3" type="ORF">ACAOBT_LOCUS7736</name>
</gene>